<evidence type="ECO:0000256" key="1">
    <source>
        <dbReference type="SAM" id="MobiDB-lite"/>
    </source>
</evidence>
<dbReference type="SUPFAM" id="SSF53335">
    <property type="entry name" value="S-adenosyl-L-methionine-dependent methyltransferases"/>
    <property type="match status" value="1"/>
</dbReference>
<sequence>MATTGSTRTGSGTTCPRAPTGTDLPLDPWIAARHPGRVPGRRRSRWWADLQDVGTGRRQSIACYDQRSSIGGRVPDIERVPEGIDPSTPSAARVYDYFLGGRDNYAADRALAEWLLSIAPDSRTVARLSRQFVLKAVELIAEAGIRQFIDIGAGIPTSPSVHEVAQKVDSAATVVSIDYDPVVHAYGNAFLSGTPGVTTMQADVRRPDDIIDRLRSGALIDFEQPVAILLCSILHFVLDDEHPAEIIARFRTAIPSGSYVAFTHPSDEVSPAGMAQLASHNIGSPTQFVSRSRTELAGFFDGFEFLGGGVVPVQDWLDGEQPTTQMVWLGGICRKP</sequence>
<comment type="caution">
    <text evidence="2">The sequence shown here is derived from an EMBL/GenBank/DDBJ whole genome shotgun (WGS) entry which is preliminary data.</text>
</comment>
<organism evidence="2 3">
    <name type="scientific">Nocardia albiluteola</name>
    <dbReference type="NCBI Taxonomy" id="2842303"/>
    <lineage>
        <taxon>Bacteria</taxon>
        <taxon>Bacillati</taxon>
        <taxon>Actinomycetota</taxon>
        <taxon>Actinomycetes</taxon>
        <taxon>Mycobacteriales</taxon>
        <taxon>Nocardiaceae</taxon>
        <taxon>Nocardia</taxon>
    </lineage>
</organism>
<dbReference type="InterPro" id="IPR006764">
    <property type="entry name" value="SAM_dep_MeTrfase_SAV2177_type"/>
</dbReference>
<keyword evidence="2" id="KW-0489">Methyltransferase</keyword>
<keyword evidence="3" id="KW-1185">Reference proteome</keyword>
<dbReference type="Proteomes" id="UP000733379">
    <property type="component" value="Unassembled WGS sequence"/>
</dbReference>
<reference evidence="2 3" key="1">
    <citation type="submission" date="2021-06" db="EMBL/GenBank/DDBJ databases">
        <title>Actinomycetes sequencing.</title>
        <authorList>
            <person name="Shan Q."/>
        </authorList>
    </citation>
    <scope>NUCLEOTIDE SEQUENCE [LARGE SCALE GENOMIC DNA]</scope>
    <source>
        <strain evidence="2 3">NEAU-G5</strain>
    </source>
</reference>
<evidence type="ECO:0000313" key="2">
    <source>
        <dbReference type="EMBL" id="MBU3063739.1"/>
    </source>
</evidence>
<name>A0ABS6B0A8_9NOCA</name>
<dbReference type="GO" id="GO:0008168">
    <property type="term" value="F:methyltransferase activity"/>
    <property type="evidence" value="ECO:0007669"/>
    <property type="project" value="UniProtKB-KW"/>
</dbReference>
<dbReference type="InterPro" id="IPR029063">
    <property type="entry name" value="SAM-dependent_MTases_sf"/>
</dbReference>
<dbReference type="EMBL" id="JAHKNI010000006">
    <property type="protein sequence ID" value="MBU3063739.1"/>
    <property type="molecule type" value="Genomic_DNA"/>
</dbReference>
<gene>
    <name evidence="2" type="ORF">KO481_19660</name>
</gene>
<feature type="region of interest" description="Disordered" evidence="1">
    <location>
        <begin position="1"/>
        <end position="26"/>
    </location>
</feature>
<dbReference type="Gene3D" id="3.40.50.150">
    <property type="entry name" value="Vaccinia Virus protein VP39"/>
    <property type="match status" value="1"/>
</dbReference>
<accession>A0ABS6B0A8</accession>
<evidence type="ECO:0000313" key="3">
    <source>
        <dbReference type="Proteomes" id="UP000733379"/>
    </source>
</evidence>
<protein>
    <submittedName>
        <fullName evidence="2">SAM-dependent methyltransferase</fullName>
    </submittedName>
</protein>
<keyword evidence="2" id="KW-0808">Transferase</keyword>
<proteinExistence type="predicted"/>
<dbReference type="GO" id="GO:0032259">
    <property type="term" value="P:methylation"/>
    <property type="evidence" value="ECO:0007669"/>
    <property type="project" value="UniProtKB-KW"/>
</dbReference>
<feature type="compositionally biased region" description="Low complexity" evidence="1">
    <location>
        <begin position="1"/>
        <end position="14"/>
    </location>
</feature>
<dbReference type="Pfam" id="PF04672">
    <property type="entry name" value="Methyltransf_19"/>
    <property type="match status" value="1"/>
</dbReference>